<keyword evidence="3" id="KW-1185">Reference proteome</keyword>
<protein>
    <submittedName>
        <fullName evidence="2">Putative transposase of IS4/5 family DUF4096</fullName>
    </submittedName>
</protein>
<evidence type="ECO:0000256" key="1">
    <source>
        <dbReference type="SAM" id="MobiDB-lite"/>
    </source>
</evidence>
<dbReference type="Proteomes" id="UP000256269">
    <property type="component" value="Unassembled WGS sequence"/>
</dbReference>
<comment type="caution">
    <text evidence="2">The sequence shown here is derived from an EMBL/GenBank/DDBJ whole genome shotgun (WGS) entry which is preliminary data.</text>
</comment>
<gene>
    <name evidence="2" type="ORF">BCF44_1468</name>
</gene>
<organism evidence="2 3">
    <name type="scientific">Kutzneria buriramensis</name>
    <dbReference type="NCBI Taxonomy" id="1045776"/>
    <lineage>
        <taxon>Bacteria</taxon>
        <taxon>Bacillati</taxon>
        <taxon>Actinomycetota</taxon>
        <taxon>Actinomycetes</taxon>
        <taxon>Pseudonocardiales</taxon>
        <taxon>Pseudonocardiaceae</taxon>
        <taxon>Kutzneria</taxon>
    </lineage>
</organism>
<evidence type="ECO:0000313" key="2">
    <source>
        <dbReference type="EMBL" id="REH17452.1"/>
    </source>
</evidence>
<feature type="compositionally biased region" description="Low complexity" evidence="1">
    <location>
        <begin position="182"/>
        <end position="198"/>
    </location>
</feature>
<dbReference type="AlphaFoldDB" id="A0A3E0G3S7"/>
<dbReference type="Pfam" id="PF13561">
    <property type="entry name" value="adh_short_C2"/>
    <property type="match status" value="1"/>
</dbReference>
<feature type="region of interest" description="Disordered" evidence="1">
    <location>
        <begin position="149"/>
        <end position="198"/>
    </location>
</feature>
<accession>A0A3E0G3S7</accession>
<sequence>MIELDVTNPEHLEALPGKVREHLDGVDGVLHSIAYGPPSTLGADFLEAPWEDAATAVQVSAYSLKSLGKARDAVLYVVRSGWSWRQLPIDLPPWATAYCATPIGTATSDLPPAARIPQGVWDHIDAGRDPDPSAGLMDSRTVKAPMQWAGTPTARTRARNSTAARSPSPIPRAAAGRGGAAGVCAGPGRRRAPAAGTAPRQQLLLSGTHRRTLHLVLSVASPRLWRSGRPPHSTPGQGAFMSTCIHLMNCVCDPQRESSPSITRVAAR</sequence>
<dbReference type="SUPFAM" id="SSF51735">
    <property type="entry name" value="NAD(P)-binding Rossmann-fold domains"/>
    <property type="match status" value="1"/>
</dbReference>
<dbReference type="InterPro" id="IPR036291">
    <property type="entry name" value="NAD(P)-bd_dom_sf"/>
</dbReference>
<dbReference type="InterPro" id="IPR002347">
    <property type="entry name" value="SDR_fam"/>
</dbReference>
<proteinExistence type="predicted"/>
<dbReference type="Gene3D" id="3.40.50.720">
    <property type="entry name" value="NAD(P)-binding Rossmann-like Domain"/>
    <property type="match status" value="1"/>
</dbReference>
<evidence type="ECO:0000313" key="3">
    <source>
        <dbReference type="Proteomes" id="UP000256269"/>
    </source>
</evidence>
<reference evidence="2 3" key="1">
    <citation type="submission" date="2018-08" db="EMBL/GenBank/DDBJ databases">
        <title>Genomic Encyclopedia of Archaeal and Bacterial Type Strains, Phase II (KMG-II): from individual species to whole genera.</title>
        <authorList>
            <person name="Goeker M."/>
        </authorList>
    </citation>
    <scope>NUCLEOTIDE SEQUENCE [LARGE SCALE GENOMIC DNA]</scope>
    <source>
        <strain evidence="2 3">DSM 45791</strain>
    </source>
</reference>
<feature type="compositionally biased region" description="Low complexity" evidence="1">
    <location>
        <begin position="151"/>
        <end position="175"/>
    </location>
</feature>
<dbReference type="EMBL" id="QUNO01000046">
    <property type="protein sequence ID" value="REH17452.1"/>
    <property type="molecule type" value="Genomic_DNA"/>
</dbReference>
<name>A0A3E0G3S7_9PSEU</name>